<organism evidence="2 3">
    <name type="scientific">Marchantia polymorpha</name>
    <name type="common">Common liverwort</name>
    <name type="synonym">Marchantia aquatica</name>
    <dbReference type="NCBI Taxonomy" id="3197"/>
    <lineage>
        <taxon>Eukaryota</taxon>
        <taxon>Viridiplantae</taxon>
        <taxon>Streptophyta</taxon>
        <taxon>Embryophyta</taxon>
        <taxon>Marchantiophyta</taxon>
        <taxon>Marchantiopsida</taxon>
        <taxon>Marchantiidae</taxon>
        <taxon>Marchantiales</taxon>
        <taxon>Marchantiaceae</taxon>
        <taxon>Marchantia</taxon>
    </lineage>
</organism>
<dbReference type="AlphaFoldDB" id="A0A2R6XJR9"/>
<name>A0A2R6XJR9_MARPO</name>
<keyword evidence="1" id="KW-0812">Transmembrane</keyword>
<accession>A0A2R6XJR9</accession>
<dbReference type="Proteomes" id="UP000244005">
    <property type="component" value="Unassembled WGS sequence"/>
</dbReference>
<proteinExistence type="predicted"/>
<dbReference type="EMBL" id="KZ772684">
    <property type="protein sequence ID" value="PTQ46286.1"/>
    <property type="molecule type" value="Genomic_DNA"/>
</dbReference>
<reference evidence="3" key="1">
    <citation type="journal article" date="2017" name="Cell">
        <title>Insights into land plant evolution garnered from the Marchantia polymorpha genome.</title>
        <authorList>
            <person name="Bowman J.L."/>
            <person name="Kohchi T."/>
            <person name="Yamato K.T."/>
            <person name="Jenkins J."/>
            <person name="Shu S."/>
            <person name="Ishizaki K."/>
            <person name="Yamaoka S."/>
            <person name="Nishihama R."/>
            <person name="Nakamura Y."/>
            <person name="Berger F."/>
            <person name="Adam C."/>
            <person name="Aki S.S."/>
            <person name="Althoff F."/>
            <person name="Araki T."/>
            <person name="Arteaga-Vazquez M.A."/>
            <person name="Balasubrmanian S."/>
            <person name="Barry K."/>
            <person name="Bauer D."/>
            <person name="Boehm C.R."/>
            <person name="Briginshaw L."/>
            <person name="Caballero-Perez J."/>
            <person name="Catarino B."/>
            <person name="Chen F."/>
            <person name="Chiyoda S."/>
            <person name="Chovatia M."/>
            <person name="Davies K.M."/>
            <person name="Delmans M."/>
            <person name="Demura T."/>
            <person name="Dierschke T."/>
            <person name="Dolan L."/>
            <person name="Dorantes-Acosta A.E."/>
            <person name="Eklund D.M."/>
            <person name="Florent S.N."/>
            <person name="Flores-Sandoval E."/>
            <person name="Fujiyama A."/>
            <person name="Fukuzawa H."/>
            <person name="Galik B."/>
            <person name="Grimanelli D."/>
            <person name="Grimwood J."/>
            <person name="Grossniklaus U."/>
            <person name="Hamada T."/>
            <person name="Haseloff J."/>
            <person name="Hetherington A.J."/>
            <person name="Higo A."/>
            <person name="Hirakawa Y."/>
            <person name="Hundley H.N."/>
            <person name="Ikeda Y."/>
            <person name="Inoue K."/>
            <person name="Inoue S.I."/>
            <person name="Ishida S."/>
            <person name="Jia Q."/>
            <person name="Kakita M."/>
            <person name="Kanazawa T."/>
            <person name="Kawai Y."/>
            <person name="Kawashima T."/>
            <person name="Kennedy M."/>
            <person name="Kinose K."/>
            <person name="Kinoshita T."/>
            <person name="Kohara Y."/>
            <person name="Koide E."/>
            <person name="Komatsu K."/>
            <person name="Kopischke S."/>
            <person name="Kubo M."/>
            <person name="Kyozuka J."/>
            <person name="Lagercrantz U."/>
            <person name="Lin S.S."/>
            <person name="Lindquist E."/>
            <person name="Lipzen A.M."/>
            <person name="Lu C.W."/>
            <person name="De Luna E."/>
            <person name="Martienssen R.A."/>
            <person name="Minamino N."/>
            <person name="Mizutani M."/>
            <person name="Mizutani M."/>
            <person name="Mochizuki N."/>
            <person name="Monte I."/>
            <person name="Mosher R."/>
            <person name="Nagasaki H."/>
            <person name="Nakagami H."/>
            <person name="Naramoto S."/>
            <person name="Nishitani K."/>
            <person name="Ohtani M."/>
            <person name="Okamoto T."/>
            <person name="Okumura M."/>
            <person name="Phillips J."/>
            <person name="Pollak B."/>
            <person name="Reinders A."/>
            <person name="Rovekamp M."/>
            <person name="Sano R."/>
            <person name="Sawa S."/>
            <person name="Schmid M.W."/>
            <person name="Shirakawa M."/>
            <person name="Solano R."/>
            <person name="Spunde A."/>
            <person name="Suetsugu N."/>
            <person name="Sugano S."/>
            <person name="Sugiyama A."/>
            <person name="Sun R."/>
            <person name="Suzuki Y."/>
            <person name="Takenaka M."/>
            <person name="Takezawa D."/>
            <person name="Tomogane H."/>
            <person name="Tsuzuki M."/>
            <person name="Ueda T."/>
            <person name="Umeda M."/>
            <person name="Ward J.M."/>
            <person name="Watanabe Y."/>
            <person name="Yazaki K."/>
            <person name="Yokoyama R."/>
            <person name="Yoshitake Y."/>
            <person name="Yotsui I."/>
            <person name="Zachgo S."/>
            <person name="Schmutz J."/>
        </authorList>
    </citation>
    <scope>NUCLEOTIDE SEQUENCE [LARGE SCALE GENOMIC DNA]</scope>
    <source>
        <strain evidence="3">Tak-1</strain>
    </source>
</reference>
<protein>
    <submittedName>
        <fullName evidence="2">Uncharacterized protein</fullName>
    </submittedName>
</protein>
<keyword evidence="3" id="KW-1185">Reference proteome</keyword>
<keyword evidence="1" id="KW-1133">Transmembrane helix</keyword>
<keyword evidence="1" id="KW-0472">Membrane</keyword>
<sequence length="160" mass="18182">MQGKAMLRSQGTSRVFAPFDCNAMPADCGPHRRLLRDCSGQTDLPLLPELFPIRARGPQLLLEGDRCSGEEEELEKASKHIKTIQNTTIGKLAICPRGVMYYYYCCCCCCCGTITGVMWEIHFEQWRWNFNSACAQHSTPQRWMDGCSERGPPHQVWMTS</sequence>
<feature type="transmembrane region" description="Helical" evidence="1">
    <location>
        <begin position="101"/>
        <end position="119"/>
    </location>
</feature>
<gene>
    <name evidence="2" type="ORF">MARPO_0012s0205</name>
</gene>
<evidence type="ECO:0000313" key="2">
    <source>
        <dbReference type="EMBL" id="PTQ46286.1"/>
    </source>
</evidence>
<evidence type="ECO:0000313" key="3">
    <source>
        <dbReference type="Proteomes" id="UP000244005"/>
    </source>
</evidence>
<dbReference type="Gramene" id="Mp8g04160.1">
    <property type="protein sequence ID" value="Mp8g04160.1.cds1"/>
    <property type="gene ID" value="Mp8g04160"/>
</dbReference>
<evidence type="ECO:0000256" key="1">
    <source>
        <dbReference type="SAM" id="Phobius"/>
    </source>
</evidence>